<organism evidence="2 3">
    <name type="scientific">Scylla paramamosain</name>
    <name type="common">Mud crab</name>
    <dbReference type="NCBI Taxonomy" id="85552"/>
    <lineage>
        <taxon>Eukaryota</taxon>
        <taxon>Metazoa</taxon>
        <taxon>Ecdysozoa</taxon>
        <taxon>Arthropoda</taxon>
        <taxon>Crustacea</taxon>
        <taxon>Multicrustacea</taxon>
        <taxon>Malacostraca</taxon>
        <taxon>Eumalacostraca</taxon>
        <taxon>Eucarida</taxon>
        <taxon>Decapoda</taxon>
        <taxon>Pleocyemata</taxon>
        <taxon>Brachyura</taxon>
        <taxon>Eubrachyura</taxon>
        <taxon>Portunoidea</taxon>
        <taxon>Portunidae</taxon>
        <taxon>Portuninae</taxon>
        <taxon>Scylla</taxon>
    </lineage>
</organism>
<evidence type="ECO:0000313" key="3">
    <source>
        <dbReference type="Proteomes" id="UP001487740"/>
    </source>
</evidence>
<feature type="non-terminal residue" evidence="2">
    <location>
        <position position="1"/>
    </location>
</feature>
<protein>
    <submittedName>
        <fullName evidence="2">Uncharacterized protein</fullName>
    </submittedName>
</protein>
<name>A0AAW0SCU3_SCYPA</name>
<gene>
    <name evidence="2" type="ORF">O3P69_013491</name>
</gene>
<reference evidence="2 3" key="1">
    <citation type="submission" date="2023-03" db="EMBL/GenBank/DDBJ databases">
        <title>High-quality genome of Scylla paramamosain provides insights in environmental adaptation.</title>
        <authorList>
            <person name="Zhang L."/>
        </authorList>
    </citation>
    <scope>NUCLEOTIDE SEQUENCE [LARGE SCALE GENOMIC DNA]</scope>
    <source>
        <strain evidence="2">LZ_2023a</strain>
        <tissue evidence="2">Muscle</tissue>
    </source>
</reference>
<sequence length="88" mass="9837">NQRERKLLYGEYSSDICESTSLVRITTRIKAQKGEDKLLFSRIKAQKGKLSSNFGGKSSSSLSRVMTARRSMPVPKGTSISKNTRPKE</sequence>
<feature type="compositionally biased region" description="Low complexity" evidence="1">
    <location>
        <begin position="50"/>
        <end position="63"/>
    </location>
</feature>
<dbReference type="EMBL" id="JARAKH010001469">
    <property type="protein sequence ID" value="KAK8372933.1"/>
    <property type="molecule type" value="Genomic_DNA"/>
</dbReference>
<comment type="caution">
    <text evidence="2">The sequence shown here is derived from an EMBL/GenBank/DDBJ whole genome shotgun (WGS) entry which is preliminary data.</text>
</comment>
<dbReference type="Proteomes" id="UP001487740">
    <property type="component" value="Unassembled WGS sequence"/>
</dbReference>
<proteinExistence type="predicted"/>
<feature type="region of interest" description="Disordered" evidence="1">
    <location>
        <begin position="50"/>
        <end position="88"/>
    </location>
</feature>
<keyword evidence="3" id="KW-1185">Reference proteome</keyword>
<accession>A0AAW0SCU3</accession>
<evidence type="ECO:0000313" key="2">
    <source>
        <dbReference type="EMBL" id="KAK8372933.1"/>
    </source>
</evidence>
<dbReference type="AlphaFoldDB" id="A0AAW0SCU3"/>
<evidence type="ECO:0000256" key="1">
    <source>
        <dbReference type="SAM" id="MobiDB-lite"/>
    </source>
</evidence>
<feature type="compositionally biased region" description="Polar residues" evidence="1">
    <location>
        <begin position="78"/>
        <end position="88"/>
    </location>
</feature>